<dbReference type="AlphaFoldDB" id="A3SPC3"/>
<dbReference type="HAMAP" id="MF_00169">
    <property type="entry name" value="AroQ"/>
    <property type="match status" value="1"/>
</dbReference>
<dbReference type="PROSITE" id="PS01029">
    <property type="entry name" value="DEHYDROQUINASE_II"/>
    <property type="match status" value="1"/>
</dbReference>
<evidence type="ECO:0000256" key="1">
    <source>
        <dbReference type="ARBA" id="ARBA00001864"/>
    </source>
</evidence>
<comment type="subunit">
    <text evidence="5 9">Homododecamer.</text>
</comment>
<comment type="catalytic activity">
    <reaction evidence="1 9">
        <text>3-dehydroquinate = 3-dehydroshikimate + H2O</text>
        <dbReference type="Rhea" id="RHEA:21096"/>
        <dbReference type="ChEBI" id="CHEBI:15377"/>
        <dbReference type="ChEBI" id="CHEBI:16630"/>
        <dbReference type="ChEBI" id="CHEBI:32364"/>
        <dbReference type="EC" id="4.2.1.10"/>
    </reaction>
</comment>
<comment type="similarity">
    <text evidence="4 9">Belongs to the type-II 3-dehydroquinase family.</text>
</comment>
<comment type="pathway">
    <text evidence="3 9">Metabolic intermediate biosynthesis; chorismate biosynthesis; chorismate from D-erythrose 4-phosphate and phosphoenolpyruvate: step 3/7.</text>
</comment>
<dbReference type="EMBL" id="AALY01000002">
    <property type="protein sequence ID" value="EAP76313.1"/>
    <property type="molecule type" value="Genomic_DNA"/>
</dbReference>
<evidence type="ECO:0000256" key="10">
    <source>
        <dbReference type="PIRSR" id="PIRSR001399-1"/>
    </source>
</evidence>
<evidence type="ECO:0000256" key="5">
    <source>
        <dbReference type="ARBA" id="ARBA00011193"/>
    </source>
</evidence>
<reference evidence="14 15" key="1">
    <citation type="submission" date="2005-12" db="EMBL/GenBank/DDBJ databases">
        <authorList>
            <person name="Moran M.A."/>
            <person name="Ferriera S."/>
            <person name="Johnson J."/>
            <person name="Kravitz S."/>
            <person name="Halpern A."/>
            <person name="Remington K."/>
            <person name="Beeson K."/>
            <person name="Tran B."/>
            <person name="Rogers Y.-H."/>
            <person name="Friedman R."/>
            <person name="Venter J.C."/>
        </authorList>
    </citation>
    <scope>NUCLEOTIDE SEQUENCE [LARGE SCALE GENOMIC DNA]</scope>
    <source>
        <strain evidence="15">ATCC BAA-591 / DSM 15170 / ISM</strain>
    </source>
</reference>
<evidence type="ECO:0000256" key="11">
    <source>
        <dbReference type="PIRSR" id="PIRSR001399-2"/>
    </source>
</evidence>
<evidence type="ECO:0000313" key="14">
    <source>
        <dbReference type="EMBL" id="EAP76313.1"/>
    </source>
</evidence>
<dbReference type="GO" id="GO:0009073">
    <property type="term" value="P:aromatic amino acid family biosynthetic process"/>
    <property type="evidence" value="ECO:0007669"/>
    <property type="project" value="UniProtKB-KW"/>
</dbReference>
<evidence type="ECO:0000256" key="7">
    <source>
        <dbReference type="ARBA" id="ARBA00023141"/>
    </source>
</evidence>
<evidence type="ECO:0000313" key="15">
    <source>
        <dbReference type="Proteomes" id="UP000005954"/>
    </source>
</evidence>
<feature type="active site" description="Proton donor" evidence="9 10">
    <location>
        <position position="108"/>
    </location>
</feature>
<evidence type="ECO:0000256" key="2">
    <source>
        <dbReference type="ARBA" id="ARBA00003924"/>
    </source>
</evidence>
<dbReference type="eggNOG" id="COG0757">
    <property type="taxonomic scope" value="Bacteria"/>
</dbReference>
<keyword evidence="13" id="KW-0812">Transmembrane</keyword>
<accession>A3SPC3</accession>
<dbReference type="Pfam" id="PF01220">
    <property type="entry name" value="DHquinase_II"/>
    <property type="match status" value="1"/>
</dbReference>
<evidence type="ECO:0000256" key="13">
    <source>
        <dbReference type="SAM" id="Phobius"/>
    </source>
</evidence>
<dbReference type="PANTHER" id="PTHR21272">
    <property type="entry name" value="CATABOLIC 3-DEHYDROQUINASE"/>
    <property type="match status" value="1"/>
</dbReference>
<keyword evidence="8 9" id="KW-0456">Lyase</keyword>
<evidence type="ECO:0000256" key="12">
    <source>
        <dbReference type="PIRSR" id="PIRSR001399-3"/>
    </source>
</evidence>
<dbReference type="CDD" id="cd00466">
    <property type="entry name" value="DHQase_II"/>
    <property type="match status" value="1"/>
</dbReference>
<dbReference type="GO" id="GO:0003855">
    <property type="term" value="F:3-dehydroquinate dehydratase activity"/>
    <property type="evidence" value="ECO:0007669"/>
    <property type="project" value="UniProtKB-UniRule"/>
</dbReference>
<feature type="binding site" evidence="9 11">
    <location>
        <begin position="109"/>
        <end position="110"/>
    </location>
    <ligand>
        <name>substrate</name>
    </ligand>
</feature>
<dbReference type="InterPro" id="IPR001874">
    <property type="entry name" value="DHquinase_II"/>
</dbReference>
<name>A3SPC3_ROSNI</name>
<dbReference type="Proteomes" id="UP000005954">
    <property type="component" value="Unassembled WGS sequence"/>
</dbReference>
<feature type="binding site" evidence="9 11">
    <location>
        <position position="95"/>
    </location>
    <ligand>
        <name>substrate</name>
    </ligand>
</feature>
<dbReference type="NCBIfam" id="TIGR01088">
    <property type="entry name" value="aroQ"/>
    <property type="match status" value="1"/>
</dbReference>
<feature type="binding site" evidence="9 11">
    <location>
        <position position="119"/>
    </location>
    <ligand>
        <name>substrate</name>
    </ligand>
</feature>
<organism evidence="14 15">
    <name type="scientific">Roseovarius nubinhibens (strain ATCC BAA-591 / DSM 15170 / ISM)</name>
    <dbReference type="NCBI Taxonomy" id="89187"/>
    <lineage>
        <taxon>Bacteria</taxon>
        <taxon>Pseudomonadati</taxon>
        <taxon>Pseudomonadota</taxon>
        <taxon>Alphaproteobacteria</taxon>
        <taxon>Rhodobacterales</taxon>
        <taxon>Roseobacteraceae</taxon>
        <taxon>Roseovarius</taxon>
    </lineage>
</organism>
<dbReference type="SUPFAM" id="SSF52304">
    <property type="entry name" value="Type II 3-dehydroquinate dehydratase"/>
    <property type="match status" value="1"/>
</dbReference>
<dbReference type="NCBIfam" id="NF003807">
    <property type="entry name" value="PRK05395.1-4"/>
    <property type="match status" value="1"/>
</dbReference>
<dbReference type="GO" id="GO:0019631">
    <property type="term" value="P:quinate catabolic process"/>
    <property type="evidence" value="ECO:0007669"/>
    <property type="project" value="TreeGrafter"/>
</dbReference>
<proteinExistence type="inferred from homology"/>
<protein>
    <recommendedName>
        <fullName evidence="6 9">3-dehydroquinate dehydratase</fullName>
        <shortName evidence="9">3-dehydroquinase</shortName>
        <ecNumber evidence="6 9">4.2.1.10</ecNumber>
    </recommendedName>
    <alternativeName>
        <fullName evidence="9">Type II DHQase</fullName>
    </alternativeName>
</protein>
<keyword evidence="15" id="KW-1185">Reference proteome</keyword>
<dbReference type="PANTHER" id="PTHR21272:SF3">
    <property type="entry name" value="CATABOLIC 3-DEHYDROQUINASE"/>
    <property type="match status" value="1"/>
</dbReference>
<gene>
    <name evidence="9" type="primary">aroQ</name>
    <name evidence="14" type="ORF">ISM_15645</name>
</gene>
<evidence type="ECO:0000256" key="3">
    <source>
        <dbReference type="ARBA" id="ARBA00004902"/>
    </source>
</evidence>
<comment type="caution">
    <text evidence="14">The sequence shown here is derived from an EMBL/GenBank/DDBJ whole genome shotgun (WGS) entry which is preliminary data.</text>
</comment>
<dbReference type="UniPathway" id="UPA00053">
    <property type="reaction ID" value="UER00086"/>
</dbReference>
<comment type="function">
    <text evidence="2 9">Catalyzes a trans-dehydration via an enolate intermediate.</text>
</comment>
<sequence>MVTKRKLIMTSLLILNGPNLNLLGTRQPEIYGATTLADIEDMCRAHARETNVSIGFEQSNHEGALVEAIHGARGSHDGIILNAGAYTHTSIALMDAISSVELPVVELHLSNVHAREEFRHKSYIARVAVGVICGFGAAGYPLAMDALISYLHMSK</sequence>
<dbReference type="NCBIfam" id="NF003806">
    <property type="entry name" value="PRK05395.1-3"/>
    <property type="match status" value="1"/>
</dbReference>
<keyword evidence="13" id="KW-0472">Membrane</keyword>
<dbReference type="InterPro" id="IPR036441">
    <property type="entry name" value="DHquinase_II_sf"/>
</dbReference>
<feature type="active site" description="Proton acceptor" evidence="9 10">
    <location>
        <position position="31"/>
    </location>
</feature>
<feature type="transmembrane region" description="Helical" evidence="13">
    <location>
        <begin position="123"/>
        <end position="143"/>
    </location>
</feature>
<dbReference type="EC" id="4.2.1.10" evidence="6 9"/>
<dbReference type="NCBIfam" id="NF003805">
    <property type="entry name" value="PRK05395.1-2"/>
    <property type="match status" value="1"/>
</dbReference>
<dbReference type="GO" id="GO:0009423">
    <property type="term" value="P:chorismate biosynthetic process"/>
    <property type="evidence" value="ECO:0007669"/>
    <property type="project" value="UniProtKB-UniRule"/>
</dbReference>
<feature type="site" description="Transition state stabilizer" evidence="9 12">
    <location>
        <position position="26"/>
    </location>
</feature>
<feature type="binding site" evidence="9 11">
    <location>
        <position position="82"/>
    </location>
    <ligand>
        <name>substrate</name>
    </ligand>
</feature>
<keyword evidence="9" id="KW-0028">Amino-acid biosynthesis</keyword>
<dbReference type="PIRSF" id="PIRSF001399">
    <property type="entry name" value="DHquinase_II"/>
    <property type="match status" value="1"/>
</dbReference>
<dbReference type="Gene3D" id="3.40.50.9100">
    <property type="entry name" value="Dehydroquinase, class II"/>
    <property type="match status" value="1"/>
</dbReference>
<feature type="binding site" evidence="9 11">
    <location>
        <position position="88"/>
    </location>
    <ligand>
        <name>substrate</name>
    </ligand>
</feature>
<dbReference type="HOGENOM" id="CLU_090968_1_0_5"/>
<dbReference type="STRING" id="89187.ISM_15645"/>
<dbReference type="InterPro" id="IPR018509">
    <property type="entry name" value="DHquinase_II_CS"/>
</dbReference>
<dbReference type="GO" id="GO:0008652">
    <property type="term" value="P:amino acid biosynthetic process"/>
    <property type="evidence" value="ECO:0007669"/>
    <property type="project" value="UniProtKB-KW"/>
</dbReference>
<keyword evidence="13" id="KW-1133">Transmembrane helix</keyword>
<evidence type="ECO:0000256" key="8">
    <source>
        <dbReference type="ARBA" id="ARBA00023239"/>
    </source>
</evidence>
<evidence type="ECO:0000256" key="6">
    <source>
        <dbReference type="ARBA" id="ARBA00012060"/>
    </source>
</evidence>
<keyword evidence="7 9" id="KW-0057">Aromatic amino acid biosynthesis</keyword>
<evidence type="ECO:0000256" key="4">
    <source>
        <dbReference type="ARBA" id="ARBA00011037"/>
    </source>
</evidence>
<evidence type="ECO:0000256" key="9">
    <source>
        <dbReference type="HAMAP-Rule" id="MF_00169"/>
    </source>
</evidence>